<dbReference type="InterPro" id="IPR001608">
    <property type="entry name" value="Ala_racemase_N"/>
</dbReference>
<comment type="function">
    <text evidence="2">Pyridoxal 5'-phosphate (PLP)-binding protein, which is involved in PLP homeostasis.</text>
</comment>
<comment type="caution">
    <text evidence="5">The sequence shown here is derived from an EMBL/GenBank/DDBJ whole genome shotgun (WGS) entry which is preliminary data.</text>
</comment>
<dbReference type="RefSeq" id="WP_111835501.1">
    <property type="nucleotide sequence ID" value="NZ_UAPQ01000001.1"/>
</dbReference>
<evidence type="ECO:0000313" key="6">
    <source>
        <dbReference type="Proteomes" id="UP000250006"/>
    </source>
</evidence>
<dbReference type="NCBIfam" id="TIGR00044">
    <property type="entry name" value="YggS family pyridoxal phosphate-dependent enzyme"/>
    <property type="match status" value="1"/>
</dbReference>
<evidence type="ECO:0000256" key="2">
    <source>
        <dbReference type="HAMAP-Rule" id="MF_02087"/>
    </source>
</evidence>
<organism evidence="5 6">
    <name type="scientific">Actinomyces bovis</name>
    <dbReference type="NCBI Taxonomy" id="1658"/>
    <lineage>
        <taxon>Bacteria</taxon>
        <taxon>Bacillati</taxon>
        <taxon>Actinomycetota</taxon>
        <taxon>Actinomycetes</taxon>
        <taxon>Actinomycetales</taxon>
        <taxon>Actinomycetaceae</taxon>
        <taxon>Actinomyces</taxon>
    </lineage>
</organism>
<comment type="similarity">
    <text evidence="2 3">Belongs to the pyridoxal phosphate-binding protein YggS/PROSC family.</text>
</comment>
<reference evidence="5 6" key="1">
    <citation type="submission" date="2018-06" db="EMBL/GenBank/DDBJ databases">
        <authorList>
            <consortium name="Pathogen Informatics"/>
            <person name="Doyle S."/>
        </authorList>
    </citation>
    <scope>NUCLEOTIDE SEQUENCE [LARGE SCALE GENOMIC DNA]</scope>
    <source>
        <strain evidence="5 6">NCTC11535</strain>
    </source>
</reference>
<dbReference type="Proteomes" id="UP000250006">
    <property type="component" value="Unassembled WGS sequence"/>
</dbReference>
<dbReference type="PANTHER" id="PTHR10146:SF14">
    <property type="entry name" value="PYRIDOXAL PHOSPHATE HOMEOSTASIS PROTEIN"/>
    <property type="match status" value="1"/>
</dbReference>
<dbReference type="PIRSF" id="PIRSF004848">
    <property type="entry name" value="YBL036c_PLPDEIII"/>
    <property type="match status" value="1"/>
</dbReference>
<evidence type="ECO:0000256" key="3">
    <source>
        <dbReference type="RuleBase" id="RU004514"/>
    </source>
</evidence>
<feature type="modified residue" description="N6-(pyridoxal phosphate)lysine" evidence="2">
    <location>
        <position position="56"/>
    </location>
</feature>
<keyword evidence="6" id="KW-1185">Reference proteome</keyword>
<dbReference type="InterPro" id="IPR029066">
    <property type="entry name" value="PLP-binding_barrel"/>
</dbReference>
<evidence type="ECO:0000313" key="5">
    <source>
        <dbReference type="EMBL" id="SPT52502.1"/>
    </source>
</evidence>
<proteinExistence type="inferred from homology"/>
<accession>A0ABY1VLF7</accession>
<dbReference type="EMBL" id="UAPQ01000001">
    <property type="protein sequence ID" value="SPT52502.1"/>
    <property type="molecule type" value="Genomic_DNA"/>
</dbReference>
<gene>
    <name evidence="5" type="primary">yggS</name>
    <name evidence="5" type="ORF">NCTC11535_00151</name>
</gene>
<protein>
    <recommendedName>
        <fullName evidence="2">Pyridoxal phosphate homeostasis protein</fullName>
        <shortName evidence="2">PLP homeostasis protein</shortName>
    </recommendedName>
</protein>
<sequence length="253" mass="26518">MTFLNPAAASAQSPLPPVASVEEVRARLAAVQARVAAAATAAGREPSEIAVLPVTKTVPEATLRLAAAAGVTRMAENKVQEARAKAEAMADLVITWSLIGHLQTNKAREVATFASELQSLDSLRLAEALDRRLQAAGRSLEVYVQVNTSAEQSKSGLAPTEVPSFLKALAAYASLRVVGLMTIAANTEADARVRACFRLLRELRDQALDAGTVGAGRLSMGMSGDLEAAVAEGSTCVRVGQAIFGARRYPQAH</sequence>
<feature type="domain" description="Alanine racemase N-terminal" evidence="4">
    <location>
        <begin position="28"/>
        <end position="247"/>
    </location>
</feature>
<dbReference type="Pfam" id="PF01168">
    <property type="entry name" value="Ala_racemase_N"/>
    <property type="match status" value="1"/>
</dbReference>
<name>A0ABY1VLF7_9ACTO</name>
<dbReference type="PANTHER" id="PTHR10146">
    <property type="entry name" value="PROLINE SYNTHETASE CO-TRANSCRIBED BACTERIAL HOMOLOG PROTEIN"/>
    <property type="match status" value="1"/>
</dbReference>
<dbReference type="HAMAP" id="MF_02087">
    <property type="entry name" value="PLP_homeostasis"/>
    <property type="match status" value="1"/>
</dbReference>
<dbReference type="CDD" id="cd00635">
    <property type="entry name" value="PLPDE_III_YBL036c_like"/>
    <property type="match status" value="1"/>
</dbReference>
<dbReference type="InterPro" id="IPR011078">
    <property type="entry name" value="PyrdxlP_homeostasis"/>
</dbReference>
<evidence type="ECO:0000256" key="1">
    <source>
        <dbReference type="ARBA" id="ARBA00022898"/>
    </source>
</evidence>
<dbReference type="SUPFAM" id="SSF51419">
    <property type="entry name" value="PLP-binding barrel"/>
    <property type="match status" value="1"/>
</dbReference>
<dbReference type="Gene3D" id="3.20.20.10">
    <property type="entry name" value="Alanine racemase"/>
    <property type="match status" value="1"/>
</dbReference>
<evidence type="ECO:0000259" key="4">
    <source>
        <dbReference type="Pfam" id="PF01168"/>
    </source>
</evidence>
<keyword evidence="1 2" id="KW-0663">Pyridoxal phosphate</keyword>